<reference evidence="3" key="1">
    <citation type="submission" date="2021-10" db="EMBL/GenBank/DDBJ databases">
        <authorList>
            <person name="Piombo E."/>
        </authorList>
    </citation>
    <scope>NUCLEOTIDE SEQUENCE</scope>
</reference>
<protein>
    <recommendedName>
        <fullName evidence="2">NACHT domain-containing protein</fullName>
    </recommendedName>
</protein>
<dbReference type="InterPro" id="IPR056884">
    <property type="entry name" value="NPHP3-like_N"/>
</dbReference>
<evidence type="ECO:0000313" key="3">
    <source>
        <dbReference type="EMBL" id="CAH0057462.1"/>
    </source>
</evidence>
<dbReference type="Gene3D" id="3.40.50.300">
    <property type="entry name" value="P-loop containing nucleotide triphosphate hydrolases"/>
    <property type="match status" value="1"/>
</dbReference>
<dbReference type="Pfam" id="PF24883">
    <property type="entry name" value="NPHP3_N"/>
    <property type="match status" value="1"/>
</dbReference>
<sequence>MVPIYGEGETEAFERLKHEIVTRNKADKELEESFDQCLADLRVTDPRNDKSRIESTKGGLLKASYRWTLEDEAFKFWCENTEPLLWIKGSPGKGKTMLLCGLIDGLSTERLPHHGRLVSYFFCQATDSNLNNALAVLRGLIYTIVRQNRALTKYVYHEWKVTGKGLFEDSNAFDTLVMILDHILEHDTQAERVFIIDALDECSKDLPKLLRFITRQTSARYWRAS</sequence>
<dbReference type="Proteomes" id="UP000775872">
    <property type="component" value="Unassembled WGS sequence"/>
</dbReference>
<dbReference type="OrthoDB" id="538223at2759"/>
<evidence type="ECO:0000256" key="1">
    <source>
        <dbReference type="ARBA" id="ARBA00022737"/>
    </source>
</evidence>
<keyword evidence="4" id="KW-1185">Reference proteome</keyword>
<gene>
    <name evidence="3" type="ORF">CSOL1703_00007243</name>
</gene>
<feature type="domain" description="NACHT" evidence="2">
    <location>
        <begin position="83"/>
        <end position="225"/>
    </location>
</feature>
<dbReference type="InterPro" id="IPR007111">
    <property type="entry name" value="NACHT_NTPase"/>
</dbReference>
<keyword evidence="1" id="KW-0677">Repeat</keyword>
<organism evidence="3 4">
    <name type="scientific">Clonostachys solani</name>
    <dbReference type="NCBI Taxonomy" id="160281"/>
    <lineage>
        <taxon>Eukaryota</taxon>
        <taxon>Fungi</taxon>
        <taxon>Dikarya</taxon>
        <taxon>Ascomycota</taxon>
        <taxon>Pezizomycotina</taxon>
        <taxon>Sordariomycetes</taxon>
        <taxon>Hypocreomycetidae</taxon>
        <taxon>Hypocreales</taxon>
        <taxon>Bionectriaceae</taxon>
        <taxon>Clonostachys</taxon>
    </lineage>
</organism>
<evidence type="ECO:0000313" key="4">
    <source>
        <dbReference type="Proteomes" id="UP000775872"/>
    </source>
</evidence>
<dbReference type="InterPro" id="IPR027417">
    <property type="entry name" value="P-loop_NTPase"/>
</dbReference>
<dbReference type="PROSITE" id="PS50837">
    <property type="entry name" value="NACHT"/>
    <property type="match status" value="1"/>
</dbReference>
<name>A0A9N9ZL38_9HYPO</name>
<dbReference type="PANTHER" id="PTHR10039">
    <property type="entry name" value="AMELOGENIN"/>
    <property type="match status" value="1"/>
</dbReference>
<accession>A0A9N9ZL38</accession>
<comment type="caution">
    <text evidence="3">The sequence shown here is derived from an EMBL/GenBank/DDBJ whole genome shotgun (WGS) entry which is preliminary data.</text>
</comment>
<dbReference type="PANTHER" id="PTHR10039:SF14">
    <property type="entry name" value="NACHT DOMAIN-CONTAINING PROTEIN"/>
    <property type="match status" value="1"/>
</dbReference>
<dbReference type="AlphaFoldDB" id="A0A9N9ZL38"/>
<dbReference type="EMBL" id="CABFOC020000074">
    <property type="protein sequence ID" value="CAH0057462.1"/>
    <property type="molecule type" value="Genomic_DNA"/>
</dbReference>
<evidence type="ECO:0000259" key="2">
    <source>
        <dbReference type="PROSITE" id="PS50837"/>
    </source>
</evidence>
<proteinExistence type="predicted"/>